<dbReference type="AlphaFoldDB" id="A0A0C9ST93"/>
<accession>A0A0C9ST93</accession>
<reference evidence="3" key="2">
    <citation type="submission" date="2015-01" db="EMBL/GenBank/DDBJ databases">
        <title>Evolutionary Origins and Diversification of the Mycorrhizal Mutualists.</title>
        <authorList>
            <consortium name="DOE Joint Genome Institute"/>
            <consortium name="Mycorrhizal Genomics Consortium"/>
            <person name="Kohler A."/>
            <person name="Kuo A."/>
            <person name="Nagy L.G."/>
            <person name="Floudas D."/>
            <person name="Copeland A."/>
            <person name="Barry K.W."/>
            <person name="Cichocki N."/>
            <person name="Veneault-Fourrey C."/>
            <person name="LaButti K."/>
            <person name="Lindquist E.A."/>
            <person name="Lipzen A."/>
            <person name="Lundell T."/>
            <person name="Morin E."/>
            <person name="Murat C."/>
            <person name="Riley R."/>
            <person name="Ohm R."/>
            <person name="Sun H."/>
            <person name="Tunlid A."/>
            <person name="Henrissat B."/>
            <person name="Grigoriev I.V."/>
            <person name="Hibbett D.S."/>
            <person name="Martin F."/>
        </authorList>
    </citation>
    <scope>NUCLEOTIDE SEQUENCE [LARGE SCALE GENOMIC DNA]</scope>
    <source>
        <strain evidence="3">ATCC 200175</strain>
    </source>
</reference>
<evidence type="ECO:0000313" key="3">
    <source>
        <dbReference type="Proteomes" id="UP000053647"/>
    </source>
</evidence>
<name>A0A0C9ST93_PAXIN</name>
<dbReference type="Proteomes" id="UP000053647">
    <property type="component" value="Unassembled WGS sequence"/>
</dbReference>
<protein>
    <submittedName>
        <fullName evidence="2">Uncharacterized protein</fullName>
    </submittedName>
</protein>
<dbReference type="EMBL" id="KN821134">
    <property type="protein sequence ID" value="KIJ05235.1"/>
    <property type="molecule type" value="Genomic_DNA"/>
</dbReference>
<reference evidence="2 3" key="1">
    <citation type="submission" date="2014-06" db="EMBL/GenBank/DDBJ databases">
        <authorList>
            <consortium name="DOE Joint Genome Institute"/>
            <person name="Kuo A."/>
            <person name="Kohler A."/>
            <person name="Nagy L.G."/>
            <person name="Floudas D."/>
            <person name="Copeland A."/>
            <person name="Barry K.W."/>
            <person name="Cichocki N."/>
            <person name="Veneault-Fourrey C."/>
            <person name="LaButti K."/>
            <person name="Lindquist E.A."/>
            <person name="Lipzen A."/>
            <person name="Lundell T."/>
            <person name="Morin E."/>
            <person name="Murat C."/>
            <person name="Sun H."/>
            <person name="Tunlid A."/>
            <person name="Henrissat B."/>
            <person name="Grigoriev I.V."/>
            <person name="Hibbett D.S."/>
            <person name="Martin F."/>
            <person name="Nordberg H.P."/>
            <person name="Cantor M.N."/>
            <person name="Hua S.X."/>
        </authorList>
    </citation>
    <scope>NUCLEOTIDE SEQUENCE [LARGE SCALE GENOMIC DNA]</scope>
    <source>
        <strain evidence="2 3">ATCC 200175</strain>
    </source>
</reference>
<evidence type="ECO:0000313" key="2">
    <source>
        <dbReference type="EMBL" id="KIJ05235.1"/>
    </source>
</evidence>
<dbReference type="OrthoDB" id="3245306at2759"/>
<gene>
    <name evidence="2" type="ORF">PAXINDRAFT_21486</name>
</gene>
<sequence length="294" mass="32749">MGLWNKTSLAMHDNPFADPKVAAVPEPTNAVVSPTETIHVAEAIDPRFPRDDSMFSAAEPQAEPLPAMYDVMATRAIRQPSSNYFNQSGSESGRYYPPPADETRPLISRPSTPPSITNYPPHTAASQIAQSYRSETPPFNQPVPQWAQPARFDVKGSAQTYSYGSVTRSLVARGWVEFSLPHGLRLDEVSVTIETAEVVPEGCEMSIRGAQGGKKGWRKQKAASEPVIFWIDHRSRRVLNEVPSGDDDRLDDEYRYWSFVEIHPVHISRDVVEAARQEAIGALHCSYTDRLLTQ</sequence>
<evidence type="ECO:0000256" key="1">
    <source>
        <dbReference type="SAM" id="MobiDB-lite"/>
    </source>
</evidence>
<proteinExistence type="predicted"/>
<feature type="compositionally biased region" description="Polar residues" evidence="1">
    <location>
        <begin position="82"/>
        <end position="91"/>
    </location>
</feature>
<feature type="compositionally biased region" description="Polar residues" evidence="1">
    <location>
        <begin position="114"/>
        <end position="138"/>
    </location>
</feature>
<feature type="region of interest" description="Disordered" evidence="1">
    <location>
        <begin position="82"/>
        <end position="141"/>
    </location>
</feature>
<dbReference type="HOGENOM" id="CLU_883087_0_0_1"/>
<organism evidence="2 3">
    <name type="scientific">Paxillus involutus ATCC 200175</name>
    <dbReference type="NCBI Taxonomy" id="664439"/>
    <lineage>
        <taxon>Eukaryota</taxon>
        <taxon>Fungi</taxon>
        <taxon>Dikarya</taxon>
        <taxon>Basidiomycota</taxon>
        <taxon>Agaricomycotina</taxon>
        <taxon>Agaricomycetes</taxon>
        <taxon>Agaricomycetidae</taxon>
        <taxon>Boletales</taxon>
        <taxon>Paxilineae</taxon>
        <taxon>Paxillaceae</taxon>
        <taxon>Paxillus</taxon>
    </lineage>
</organism>
<keyword evidence="3" id="KW-1185">Reference proteome</keyword>